<evidence type="ECO:0000256" key="1">
    <source>
        <dbReference type="SAM" id="MobiDB-lite"/>
    </source>
</evidence>
<protein>
    <submittedName>
        <fullName evidence="2">Uncharacterized protein</fullName>
    </submittedName>
</protein>
<dbReference type="AlphaFoldDB" id="A0A212CJL5"/>
<sequence length="83" mass="9610">MTAAMSKKKIVNRSKIKFFVEIYMTTSCPQGTLWIHLWTKLLSTKMSSETLLSNTRPEKRTRQPDRAKSTELALVTSPHCVYY</sequence>
<comment type="caution">
    <text evidence="2">The sequence shown here is derived from an EMBL/GenBank/DDBJ whole genome shotgun (WGS) entry which is preliminary data.</text>
</comment>
<accession>A0A212CJL5</accession>
<name>A0A212CJL5_CEREH</name>
<dbReference type="EMBL" id="MKHE01000019">
    <property type="protein sequence ID" value="OWK06105.1"/>
    <property type="molecule type" value="Genomic_DNA"/>
</dbReference>
<evidence type="ECO:0000313" key="3">
    <source>
        <dbReference type="Proteomes" id="UP000242450"/>
    </source>
</evidence>
<keyword evidence="3" id="KW-1185">Reference proteome</keyword>
<organism evidence="2 3">
    <name type="scientific">Cervus elaphus hippelaphus</name>
    <name type="common">European red deer</name>
    <dbReference type="NCBI Taxonomy" id="46360"/>
    <lineage>
        <taxon>Eukaryota</taxon>
        <taxon>Metazoa</taxon>
        <taxon>Chordata</taxon>
        <taxon>Craniata</taxon>
        <taxon>Vertebrata</taxon>
        <taxon>Euteleostomi</taxon>
        <taxon>Mammalia</taxon>
        <taxon>Eutheria</taxon>
        <taxon>Laurasiatheria</taxon>
        <taxon>Artiodactyla</taxon>
        <taxon>Ruminantia</taxon>
        <taxon>Pecora</taxon>
        <taxon>Cervidae</taxon>
        <taxon>Cervinae</taxon>
        <taxon>Cervus</taxon>
    </lineage>
</organism>
<gene>
    <name evidence="2" type="ORF">Celaphus_00012614</name>
</gene>
<feature type="region of interest" description="Disordered" evidence="1">
    <location>
        <begin position="51"/>
        <end position="72"/>
    </location>
</feature>
<dbReference type="Proteomes" id="UP000242450">
    <property type="component" value="Chromosome 19"/>
</dbReference>
<proteinExistence type="predicted"/>
<reference evidence="2 3" key="1">
    <citation type="journal article" date="2018" name="Mol. Genet. Genomics">
        <title>The red deer Cervus elaphus genome CerEla1.0: sequencing, annotating, genes, and chromosomes.</title>
        <authorList>
            <person name="Bana N.A."/>
            <person name="Nyiri A."/>
            <person name="Nagy J."/>
            <person name="Frank K."/>
            <person name="Nagy T."/>
            <person name="Steger V."/>
            <person name="Schiller M."/>
            <person name="Lakatos P."/>
            <person name="Sugar L."/>
            <person name="Horn P."/>
            <person name="Barta E."/>
            <person name="Orosz L."/>
        </authorList>
    </citation>
    <scope>NUCLEOTIDE SEQUENCE [LARGE SCALE GENOMIC DNA]</scope>
    <source>
        <strain evidence="2">Hungarian</strain>
    </source>
</reference>
<feature type="compositionally biased region" description="Basic and acidic residues" evidence="1">
    <location>
        <begin position="56"/>
        <end position="69"/>
    </location>
</feature>
<evidence type="ECO:0000313" key="2">
    <source>
        <dbReference type="EMBL" id="OWK06105.1"/>
    </source>
</evidence>